<feature type="compositionally biased region" description="Basic and acidic residues" evidence="1">
    <location>
        <begin position="114"/>
        <end position="124"/>
    </location>
</feature>
<evidence type="ECO:0000313" key="2">
    <source>
        <dbReference type="EMBL" id="VFA99681.1"/>
    </source>
</evidence>
<accession>A0A4U8W1E3</accession>
<feature type="compositionally biased region" description="Basic and acidic residues" evidence="1">
    <location>
        <begin position="276"/>
        <end position="285"/>
    </location>
</feature>
<evidence type="ECO:0000256" key="1">
    <source>
        <dbReference type="SAM" id="MobiDB-lite"/>
    </source>
</evidence>
<proteinExistence type="predicted"/>
<feature type="region of interest" description="Disordered" evidence="1">
    <location>
        <begin position="101"/>
        <end position="332"/>
    </location>
</feature>
<dbReference type="EMBL" id="LR215973">
    <property type="protein sequence ID" value="VFA99681.1"/>
    <property type="molecule type" value="Genomic_DNA"/>
</dbReference>
<organism evidence="2 3">
    <name type="scientific">Nocardia cyriacigeorgica</name>
    <dbReference type="NCBI Taxonomy" id="135487"/>
    <lineage>
        <taxon>Bacteria</taxon>
        <taxon>Bacillati</taxon>
        <taxon>Actinomycetota</taxon>
        <taxon>Actinomycetes</taxon>
        <taxon>Mycobacteriales</taxon>
        <taxon>Nocardiaceae</taxon>
        <taxon>Nocardia</taxon>
    </lineage>
</organism>
<dbReference type="Proteomes" id="UP000290439">
    <property type="component" value="Chromosome"/>
</dbReference>
<name>A0A4U8W1E3_9NOCA</name>
<reference evidence="2 3" key="1">
    <citation type="submission" date="2019-02" db="EMBL/GenBank/DDBJ databases">
        <authorList>
            <consortium name="Pathogen Informatics"/>
        </authorList>
    </citation>
    <scope>NUCLEOTIDE SEQUENCE [LARGE SCALE GENOMIC DNA]</scope>
    <source>
        <strain evidence="2 3">3012STDY6756504</strain>
    </source>
</reference>
<feature type="compositionally biased region" description="Basic residues" evidence="1">
    <location>
        <begin position="212"/>
        <end position="223"/>
    </location>
</feature>
<protein>
    <submittedName>
        <fullName evidence="2">Uncharacterized protein</fullName>
    </submittedName>
</protein>
<dbReference type="AlphaFoldDB" id="A0A4U8W1E3"/>
<feature type="compositionally biased region" description="Basic residues" evidence="1">
    <location>
        <begin position="126"/>
        <end position="148"/>
    </location>
</feature>
<evidence type="ECO:0000313" key="3">
    <source>
        <dbReference type="Proteomes" id="UP000290439"/>
    </source>
</evidence>
<sequence>MACGRAPRGWPTSPIGYRQHTPGCGRACGRRKVATATTIWGACSPTSSPRAPNKLFPPLRPWREACAGPRTESSALPIDSVCKISTAPGGCPGRVKIWTREEPATPSGPRAVRQTRDRRLDASRTRPIRPRYRRSRTRRSIPSVRRRAPTGSRPVLPMGPVASRHPADPRSCCLRRTTDNRPGRRGAVPNPNPAQRVVTMRPARPARDTDRRHRHRPPRHHLRPQPGPGPGPRVRRPAAAWPDPRDGTRHRGQRGRPLPPANPGHRVHRPAAGSRAPRDERERRGPSSHPAHPANPGHRVPPETLDDQRTPGRIHGTVPHRDRTRGRVTRPANVIDATVVRVRRSNSWHARWPSGTASR</sequence>
<gene>
    <name evidence="2" type="ORF">NCTC10797_03467</name>
</gene>